<protein>
    <submittedName>
        <fullName evidence="2">Helix-turn-helix domain-containing protein</fullName>
    </submittedName>
</protein>
<dbReference type="NCBIfam" id="TIGR01764">
    <property type="entry name" value="excise"/>
    <property type="match status" value="1"/>
</dbReference>
<dbReference type="RefSeq" id="WP_187656758.1">
    <property type="nucleotide sequence ID" value="NZ_JACSOD020000499.1"/>
</dbReference>
<name>A0ABS2CZ03_9FLAO</name>
<comment type="caution">
    <text evidence="2">The sequence shown here is derived from an EMBL/GenBank/DDBJ whole genome shotgun (WGS) entry which is preliminary data.</text>
</comment>
<dbReference type="Proteomes" id="UP000759529">
    <property type="component" value="Unassembled WGS sequence"/>
</dbReference>
<proteinExistence type="predicted"/>
<evidence type="ECO:0000313" key="3">
    <source>
        <dbReference type="Proteomes" id="UP000759529"/>
    </source>
</evidence>
<feature type="domain" description="Helix-turn-helix" evidence="1">
    <location>
        <begin position="27"/>
        <end position="77"/>
    </location>
</feature>
<accession>A0ABS2CZ03</accession>
<dbReference type="SUPFAM" id="SSF46955">
    <property type="entry name" value="Putative DNA-binding domain"/>
    <property type="match status" value="1"/>
</dbReference>
<keyword evidence="3" id="KW-1185">Reference proteome</keyword>
<dbReference type="InterPro" id="IPR041657">
    <property type="entry name" value="HTH_17"/>
</dbReference>
<dbReference type="InterPro" id="IPR010093">
    <property type="entry name" value="SinI_DNA-bd"/>
</dbReference>
<gene>
    <name evidence="2" type="ORF">H9X54_012905</name>
</gene>
<dbReference type="InterPro" id="IPR009061">
    <property type="entry name" value="DNA-bd_dom_put_sf"/>
</dbReference>
<reference evidence="2 3" key="1">
    <citation type="submission" date="2021-02" db="EMBL/GenBank/DDBJ databases">
        <authorList>
            <person name="Jung H.S."/>
            <person name="Chun B.H."/>
            <person name="Jeon C.O."/>
        </authorList>
    </citation>
    <scope>NUCLEOTIDE SEQUENCE [LARGE SCALE GENOMIC DNA]</scope>
    <source>
        <strain evidence="2 3">LMG 25203</strain>
    </source>
</reference>
<evidence type="ECO:0000259" key="1">
    <source>
        <dbReference type="Pfam" id="PF12728"/>
    </source>
</evidence>
<sequence>MLEKTILRELRLLKKEVKQRNLYRKRLLTIEEAAKLSGVSVSYIQKLTSSKQIPHSKPTGKLIFIHRKDLETFLSQNYISSNDEVNSNVSDYLLRNKK</sequence>
<dbReference type="EMBL" id="JACSOD020000499">
    <property type="protein sequence ID" value="MBM6500196.1"/>
    <property type="molecule type" value="Genomic_DNA"/>
</dbReference>
<evidence type="ECO:0000313" key="2">
    <source>
        <dbReference type="EMBL" id="MBM6500196.1"/>
    </source>
</evidence>
<dbReference type="Pfam" id="PF12728">
    <property type="entry name" value="HTH_17"/>
    <property type="match status" value="1"/>
</dbReference>
<organism evidence="2 3">
    <name type="scientific">Flavobacterium macrobrachii</name>
    <dbReference type="NCBI Taxonomy" id="591204"/>
    <lineage>
        <taxon>Bacteria</taxon>
        <taxon>Pseudomonadati</taxon>
        <taxon>Bacteroidota</taxon>
        <taxon>Flavobacteriia</taxon>
        <taxon>Flavobacteriales</taxon>
        <taxon>Flavobacteriaceae</taxon>
        <taxon>Flavobacterium</taxon>
    </lineage>
</organism>